<dbReference type="Proteomes" id="UP000288972">
    <property type="component" value="Chromosome"/>
</dbReference>
<reference evidence="2 4" key="2">
    <citation type="submission" date="2018-10" db="EMBL/GenBank/DDBJ databases">
        <title>Bradyrhizobium sp. nov., effective nodules isolated from peanut in China.</title>
        <authorList>
            <person name="Li Y."/>
        </authorList>
    </citation>
    <scope>NUCLEOTIDE SEQUENCE [LARGE SCALE GENOMIC DNA]</scope>
    <source>
        <strain evidence="2 4">CCBAU 53426</strain>
    </source>
</reference>
<reference evidence="1 3" key="1">
    <citation type="submission" date="2018-06" db="EMBL/GenBank/DDBJ databases">
        <title>Comparative genomics of rhizobia nodulating Arachis hypogaea in China.</title>
        <authorList>
            <person name="Li Y."/>
        </authorList>
    </citation>
    <scope>NUCLEOTIDE SEQUENCE [LARGE SCALE GENOMIC DNA]</scope>
    <source>
        <strain evidence="1 3">CCBAU 51670</strain>
    </source>
</reference>
<dbReference type="EMBL" id="RDQZ01000013">
    <property type="protein sequence ID" value="RXH12301.1"/>
    <property type="molecule type" value="Genomic_DNA"/>
</dbReference>
<accession>A0AAE6C788</accession>
<keyword evidence="4" id="KW-1185">Reference proteome</keyword>
<evidence type="ECO:0000313" key="1">
    <source>
        <dbReference type="EMBL" id="QAU45191.1"/>
    </source>
</evidence>
<dbReference type="Proteomes" id="UP000290401">
    <property type="component" value="Unassembled WGS sequence"/>
</dbReference>
<name>A0AAE6C788_9BRAD</name>
<evidence type="ECO:0000313" key="4">
    <source>
        <dbReference type="Proteomes" id="UP000290401"/>
    </source>
</evidence>
<evidence type="ECO:0000313" key="3">
    <source>
        <dbReference type="Proteomes" id="UP000288972"/>
    </source>
</evidence>
<dbReference type="EMBL" id="CP030053">
    <property type="protein sequence ID" value="QAU45191.1"/>
    <property type="molecule type" value="Genomic_DNA"/>
</dbReference>
<proteinExistence type="predicted"/>
<evidence type="ECO:0000313" key="2">
    <source>
        <dbReference type="EMBL" id="RXH12301.1"/>
    </source>
</evidence>
<sequence length="80" mass="8809">MIVNGRSADVPRAKSDGSGTITFTLALGAARQLCRLTTTFQTDKQAFSYLHKYRTEFERIARARLASGELEDGVVVLSML</sequence>
<protein>
    <recommendedName>
        <fullName evidence="5">DUF1488 family protein</fullName>
    </recommendedName>
</protein>
<dbReference type="AlphaFoldDB" id="A0AAE6C788"/>
<dbReference type="KEGG" id="bgz:XH91_07380"/>
<evidence type="ECO:0008006" key="5">
    <source>
        <dbReference type="Google" id="ProtNLM"/>
    </source>
</evidence>
<gene>
    <name evidence="2" type="ORF">EAS56_17460</name>
    <name evidence="1" type="ORF">XH91_07380</name>
</gene>
<organism evidence="1 3">
    <name type="scientific">Bradyrhizobium guangzhouense</name>
    <dbReference type="NCBI Taxonomy" id="1325095"/>
    <lineage>
        <taxon>Bacteria</taxon>
        <taxon>Pseudomonadati</taxon>
        <taxon>Pseudomonadota</taxon>
        <taxon>Alphaproteobacteria</taxon>
        <taxon>Hyphomicrobiales</taxon>
        <taxon>Nitrobacteraceae</taxon>
        <taxon>Bradyrhizobium</taxon>
    </lineage>
</organism>